<feature type="domain" description="C3H1-type" evidence="12">
    <location>
        <begin position="14"/>
        <end position="41"/>
    </location>
</feature>
<accession>A0A2G8LAB5</accession>
<dbReference type="FunFam" id="3.30.40.10:FF:000117">
    <property type="entry name" value="Probable E3 ubiquitin-protein ligase makorin-1"/>
    <property type="match status" value="1"/>
</dbReference>
<dbReference type="GO" id="GO:0061630">
    <property type="term" value="F:ubiquitin protein ligase activity"/>
    <property type="evidence" value="ECO:0007669"/>
    <property type="project" value="UniProtKB-EC"/>
</dbReference>
<dbReference type="Gene3D" id="3.30.40.10">
    <property type="entry name" value="Zinc/RING finger domain, C3HC4 (zinc finger)"/>
    <property type="match status" value="1"/>
</dbReference>
<comment type="caution">
    <text evidence="13">The sequence shown here is derived from an EMBL/GenBank/DDBJ whole genome shotgun (WGS) entry which is preliminary data.</text>
</comment>
<dbReference type="Pfam" id="PF14608">
    <property type="entry name" value="zf-CCCH_2"/>
    <property type="match status" value="2"/>
</dbReference>
<feature type="zinc finger region" description="C3H1-type" evidence="9">
    <location>
        <begin position="168"/>
        <end position="195"/>
    </location>
</feature>
<dbReference type="OrthoDB" id="411372at2759"/>
<feature type="region of interest" description="Disordered" evidence="10">
    <location>
        <begin position="452"/>
        <end position="499"/>
    </location>
</feature>
<feature type="region of interest" description="Disordered" evidence="10">
    <location>
        <begin position="65"/>
        <end position="109"/>
    </location>
</feature>
<feature type="domain" description="C3H1-type" evidence="12">
    <location>
        <begin position="168"/>
        <end position="195"/>
    </location>
</feature>
<feature type="zinc finger region" description="C3H1-type" evidence="9">
    <location>
        <begin position="42"/>
        <end position="69"/>
    </location>
</feature>
<sequence>MATSNSGLAPRRNWQSQITCRYFIHGLCKAGKTCNYAHDRSNTEDKVCKYYKDGKCFYGENCKFSHESPASKPKPAKVVSKRTKLAPLRSSPTPPPSFKLTPLKAGGKTEPVQFPENEFSFETVIDVPEFIPGQPYKGSPNVPSSYSSAAKKSNPNAPEEETPNGTISSKDILCPFAIKGTCRYGDNCCYTHGKVCEFCNMACLHPFESEQNQQHKEECIKNHEVSMKESFDLQRSEAVSCSICMEIVLEKTNHKDQKFGILTNCTHAFCLECIRKWRSSKECEKKVVRACPVCRVPSNFVCPSEFWIEDKEEKQVLIDKYKDALSKKDCKYFNEGRGECPFGANCFYRHAYKDGTLQDRSKAVRRYGNANGRLTTHHPSASGTSWRSGKTGTATTTTSSSLGPAGMTLRTATTRTTCSTGICSGAATRRRRSVEDLMLGINMLGLTLVGAASSDSGTGARGAQESRGEHNDVSEQRRGSRRNDAARTPAEEAEVGARR</sequence>
<dbReference type="SMART" id="SM00184">
    <property type="entry name" value="RING"/>
    <property type="match status" value="1"/>
</dbReference>
<dbReference type="EC" id="2.3.2.27" evidence="2"/>
<proteinExistence type="predicted"/>
<comment type="catalytic activity">
    <reaction evidence="1">
        <text>S-ubiquitinyl-[E2 ubiquitin-conjugating enzyme]-L-cysteine + [acceptor protein]-L-lysine = [E2 ubiquitin-conjugating enzyme]-L-cysteine + N(6)-ubiquitinyl-[acceptor protein]-L-lysine.</text>
        <dbReference type="EC" id="2.3.2.27"/>
    </reaction>
</comment>
<dbReference type="InterPro" id="IPR045072">
    <property type="entry name" value="MKRN-like"/>
</dbReference>
<feature type="compositionally biased region" description="Low complexity" evidence="10">
    <location>
        <begin position="388"/>
        <end position="411"/>
    </location>
</feature>
<feature type="domain" description="RING-type" evidence="11">
    <location>
        <begin position="241"/>
        <end position="295"/>
    </location>
</feature>
<feature type="region of interest" description="Disordered" evidence="10">
    <location>
        <begin position="371"/>
        <end position="411"/>
    </location>
</feature>
<dbReference type="SUPFAM" id="SSF90229">
    <property type="entry name" value="CCCH zinc finger"/>
    <property type="match status" value="3"/>
</dbReference>
<dbReference type="GO" id="GO:0000209">
    <property type="term" value="P:protein polyubiquitination"/>
    <property type="evidence" value="ECO:0007669"/>
    <property type="project" value="InterPro"/>
</dbReference>
<dbReference type="SUPFAM" id="SSF57850">
    <property type="entry name" value="RING/U-box"/>
    <property type="match status" value="1"/>
</dbReference>
<keyword evidence="4 9" id="KW-0479">Metal-binding</keyword>
<dbReference type="Pfam" id="PF00097">
    <property type="entry name" value="zf-C3HC4"/>
    <property type="match status" value="1"/>
</dbReference>
<feature type="zinc finger region" description="C3H1-type" evidence="9">
    <location>
        <begin position="324"/>
        <end position="353"/>
    </location>
</feature>
<organism evidence="13 14">
    <name type="scientific">Stichopus japonicus</name>
    <name type="common">Sea cucumber</name>
    <dbReference type="NCBI Taxonomy" id="307972"/>
    <lineage>
        <taxon>Eukaryota</taxon>
        <taxon>Metazoa</taxon>
        <taxon>Echinodermata</taxon>
        <taxon>Eleutherozoa</taxon>
        <taxon>Echinozoa</taxon>
        <taxon>Holothuroidea</taxon>
        <taxon>Aspidochirotacea</taxon>
        <taxon>Aspidochirotida</taxon>
        <taxon>Stichopodidae</taxon>
        <taxon>Apostichopus</taxon>
    </lineage>
</organism>
<keyword evidence="7" id="KW-0833">Ubl conjugation pathway</keyword>
<evidence type="ECO:0000256" key="7">
    <source>
        <dbReference type="ARBA" id="ARBA00022786"/>
    </source>
</evidence>
<feature type="domain" description="C3H1-type" evidence="12">
    <location>
        <begin position="42"/>
        <end position="69"/>
    </location>
</feature>
<name>A0A2G8LAB5_STIJA</name>
<evidence type="ECO:0000313" key="13">
    <source>
        <dbReference type="EMBL" id="PIK57192.1"/>
    </source>
</evidence>
<evidence type="ECO:0000259" key="12">
    <source>
        <dbReference type="PROSITE" id="PS50103"/>
    </source>
</evidence>
<dbReference type="EMBL" id="MRZV01000150">
    <property type="protein sequence ID" value="PIK57192.1"/>
    <property type="molecule type" value="Genomic_DNA"/>
</dbReference>
<protein>
    <recommendedName>
        <fullName evidence="2">RING-type E3 ubiquitin transferase</fullName>
        <ecNumber evidence="2">2.3.2.27</ecNumber>
    </recommendedName>
</protein>
<evidence type="ECO:0000256" key="3">
    <source>
        <dbReference type="ARBA" id="ARBA00022679"/>
    </source>
</evidence>
<dbReference type="InterPro" id="IPR041367">
    <property type="entry name" value="Znf-CCCH_4"/>
</dbReference>
<dbReference type="InterPro" id="IPR017907">
    <property type="entry name" value="Znf_RING_CS"/>
</dbReference>
<evidence type="ECO:0000256" key="6">
    <source>
        <dbReference type="ARBA" id="ARBA00022771"/>
    </source>
</evidence>
<dbReference type="InterPro" id="IPR018957">
    <property type="entry name" value="Znf_C3HC4_RING-type"/>
</dbReference>
<dbReference type="PANTHER" id="PTHR11224">
    <property type="entry name" value="MAKORIN-RELATED"/>
    <property type="match status" value="1"/>
</dbReference>
<evidence type="ECO:0000256" key="9">
    <source>
        <dbReference type="PROSITE-ProRule" id="PRU00723"/>
    </source>
</evidence>
<feature type="compositionally biased region" description="Basic and acidic residues" evidence="10">
    <location>
        <begin position="464"/>
        <end position="485"/>
    </location>
</feature>
<dbReference type="InterPro" id="IPR013083">
    <property type="entry name" value="Znf_RING/FYVE/PHD"/>
</dbReference>
<evidence type="ECO:0000256" key="10">
    <source>
        <dbReference type="SAM" id="MobiDB-lite"/>
    </source>
</evidence>
<evidence type="ECO:0000313" key="14">
    <source>
        <dbReference type="Proteomes" id="UP000230750"/>
    </source>
</evidence>
<feature type="zinc finger region" description="C3H1-type" evidence="9">
    <location>
        <begin position="14"/>
        <end position="41"/>
    </location>
</feature>
<dbReference type="PANTHER" id="PTHR11224:SF10">
    <property type="entry name" value="IP09428P-RELATED"/>
    <property type="match status" value="1"/>
</dbReference>
<dbReference type="GO" id="GO:0008270">
    <property type="term" value="F:zinc ion binding"/>
    <property type="evidence" value="ECO:0007669"/>
    <property type="project" value="UniProtKB-KW"/>
</dbReference>
<feature type="compositionally biased region" description="Polar residues" evidence="10">
    <location>
        <begin position="141"/>
        <end position="156"/>
    </location>
</feature>
<evidence type="ECO:0000256" key="2">
    <source>
        <dbReference type="ARBA" id="ARBA00012483"/>
    </source>
</evidence>
<dbReference type="PROSITE" id="PS00518">
    <property type="entry name" value="ZF_RING_1"/>
    <property type="match status" value="1"/>
</dbReference>
<reference evidence="13 14" key="1">
    <citation type="journal article" date="2017" name="PLoS Biol.">
        <title>The sea cucumber genome provides insights into morphological evolution and visceral regeneration.</title>
        <authorList>
            <person name="Zhang X."/>
            <person name="Sun L."/>
            <person name="Yuan J."/>
            <person name="Sun Y."/>
            <person name="Gao Y."/>
            <person name="Zhang L."/>
            <person name="Li S."/>
            <person name="Dai H."/>
            <person name="Hamel J.F."/>
            <person name="Liu C."/>
            <person name="Yu Y."/>
            <person name="Liu S."/>
            <person name="Lin W."/>
            <person name="Guo K."/>
            <person name="Jin S."/>
            <person name="Xu P."/>
            <person name="Storey K.B."/>
            <person name="Huan P."/>
            <person name="Zhang T."/>
            <person name="Zhou Y."/>
            <person name="Zhang J."/>
            <person name="Lin C."/>
            <person name="Li X."/>
            <person name="Xing L."/>
            <person name="Huo D."/>
            <person name="Sun M."/>
            <person name="Wang L."/>
            <person name="Mercier A."/>
            <person name="Li F."/>
            <person name="Yang H."/>
            <person name="Xiang J."/>
        </authorList>
    </citation>
    <scope>NUCLEOTIDE SEQUENCE [LARGE SCALE GENOMIC DNA]</scope>
    <source>
        <strain evidence="13">Shaxun</strain>
        <tissue evidence="13">Muscle</tissue>
    </source>
</reference>
<dbReference type="AlphaFoldDB" id="A0A2G8LAB5"/>
<keyword evidence="14" id="KW-1185">Reference proteome</keyword>
<dbReference type="STRING" id="307972.A0A2G8LAB5"/>
<keyword evidence="8 9" id="KW-0862">Zinc</keyword>
<dbReference type="SMART" id="SM00356">
    <property type="entry name" value="ZnF_C3H1"/>
    <property type="match status" value="4"/>
</dbReference>
<dbReference type="Pfam" id="PF18044">
    <property type="entry name" value="zf-CCCH_4"/>
    <property type="match status" value="2"/>
</dbReference>
<dbReference type="InterPro" id="IPR000571">
    <property type="entry name" value="Znf_CCCH"/>
</dbReference>
<evidence type="ECO:0000256" key="5">
    <source>
        <dbReference type="ARBA" id="ARBA00022737"/>
    </source>
</evidence>
<evidence type="ECO:0000256" key="1">
    <source>
        <dbReference type="ARBA" id="ARBA00000900"/>
    </source>
</evidence>
<dbReference type="PROSITE" id="PS50089">
    <property type="entry name" value="ZF_RING_2"/>
    <property type="match status" value="1"/>
</dbReference>
<evidence type="ECO:0000259" key="11">
    <source>
        <dbReference type="PROSITE" id="PS50089"/>
    </source>
</evidence>
<dbReference type="PROSITE" id="PS50103">
    <property type="entry name" value="ZF_C3H1"/>
    <property type="match status" value="4"/>
</dbReference>
<keyword evidence="5" id="KW-0677">Repeat</keyword>
<gene>
    <name evidence="13" type="ORF">BSL78_05891</name>
</gene>
<evidence type="ECO:0000256" key="4">
    <source>
        <dbReference type="ARBA" id="ARBA00022723"/>
    </source>
</evidence>
<dbReference type="InterPro" id="IPR001841">
    <property type="entry name" value="Znf_RING"/>
</dbReference>
<keyword evidence="3" id="KW-0808">Transferase</keyword>
<feature type="compositionally biased region" description="Polar residues" evidence="10">
    <location>
        <begin position="372"/>
        <end position="387"/>
    </location>
</feature>
<keyword evidence="6 9" id="KW-0863">Zinc-finger</keyword>
<dbReference type="Gene3D" id="4.10.1000.10">
    <property type="entry name" value="Zinc finger, CCCH-type"/>
    <property type="match status" value="1"/>
</dbReference>
<feature type="domain" description="C3H1-type" evidence="12">
    <location>
        <begin position="324"/>
        <end position="353"/>
    </location>
</feature>
<evidence type="ECO:0000256" key="8">
    <source>
        <dbReference type="ARBA" id="ARBA00022833"/>
    </source>
</evidence>
<dbReference type="InterPro" id="IPR036855">
    <property type="entry name" value="Znf_CCCH_sf"/>
</dbReference>
<feature type="region of interest" description="Disordered" evidence="10">
    <location>
        <begin position="136"/>
        <end position="164"/>
    </location>
</feature>
<dbReference type="Proteomes" id="UP000230750">
    <property type="component" value="Unassembled WGS sequence"/>
</dbReference>